<dbReference type="AlphaFoldDB" id="A0A8J5JT30"/>
<evidence type="ECO:0000313" key="1">
    <source>
        <dbReference type="EMBL" id="KAG7158694.1"/>
    </source>
</evidence>
<sequence length="123" mass="14035">IMWLSEVNGWLAQVDCWLAQVEGLLRRTSGRTRTPPNRYVVMEASSRFHNLSSISYFNIFNGLHLRNVVDDACGKTAAAIREQEGWCSLVKYYRRVLKCMDICKDVSIECKKFGGKCVLLVLS</sequence>
<dbReference type="Proteomes" id="UP000747542">
    <property type="component" value="Unassembled WGS sequence"/>
</dbReference>
<dbReference type="EMBL" id="JAHLQT010034478">
    <property type="protein sequence ID" value="KAG7158694.1"/>
    <property type="molecule type" value="Genomic_DNA"/>
</dbReference>
<comment type="caution">
    <text evidence="1">The sequence shown here is derived from an EMBL/GenBank/DDBJ whole genome shotgun (WGS) entry which is preliminary data.</text>
</comment>
<keyword evidence="2" id="KW-1185">Reference proteome</keyword>
<feature type="non-terminal residue" evidence="1">
    <location>
        <position position="1"/>
    </location>
</feature>
<accession>A0A8J5JT30</accession>
<proteinExistence type="predicted"/>
<organism evidence="1 2">
    <name type="scientific">Homarus americanus</name>
    <name type="common">American lobster</name>
    <dbReference type="NCBI Taxonomy" id="6706"/>
    <lineage>
        <taxon>Eukaryota</taxon>
        <taxon>Metazoa</taxon>
        <taxon>Ecdysozoa</taxon>
        <taxon>Arthropoda</taxon>
        <taxon>Crustacea</taxon>
        <taxon>Multicrustacea</taxon>
        <taxon>Malacostraca</taxon>
        <taxon>Eumalacostraca</taxon>
        <taxon>Eucarida</taxon>
        <taxon>Decapoda</taxon>
        <taxon>Pleocyemata</taxon>
        <taxon>Astacidea</taxon>
        <taxon>Nephropoidea</taxon>
        <taxon>Nephropidae</taxon>
        <taxon>Homarus</taxon>
    </lineage>
</organism>
<gene>
    <name evidence="1" type="ORF">Hamer_G011362</name>
</gene>
<protein>
    <submittedName>
        <fullName evidence="1">Uncharacterized protein</fullName>
    </submittedName>
</protein>
<reference evidence="1" key="1">
    <citation type="journal article" date="2021" name="Sci. Adv.">
        <title>The American lobster genome reveals insights on longevity, neural, and immune adaptations.</title>
        <authorList>
            <person name="Polinski J.M."/>
            <person name="Zimin A.V."/>
            <person name="Clark K.F."/>
            <person name="Kohn A.B."/>
            <person name="Sadowski N."/>
            <person name="Timp W."/>
            <person name="Ptitsyn A."/>
            <person name="Khanna P."/>
            <person name="Romanova D.Y."/>
            <person name="Williams P."/>
            <person name="Greenwood S.J."/>
            <person name="Moroz L.L."/>
            <person name="Walt D.R."/>
            <person name="Bodnar A.G."/>
        </authorList>
    </citation>
    <scope>NUCLEOTIDE SEQUENCE</scope>
    <source>
        <strain evidence="1">GMGI-L3</strain>
    </source>
</reference>
<evidence type="ECO:0000313" key="2">
    <source>
        <dbReference type="Proteomes" id="UP000747542"/>
    </source>
</evidence>
<name>A0A8J5JT30_HOMAM</name>